<sequence>MFGVRGRTRSPSNSSCSSTPSNCSFGSQRSTESSPRTSLDEPCAQNSHVQKGESSSEDSRKHGQSQCRSFGSTSSSSTVRPRQPTEVLLDNDEAHFNRGIIELQNAMLDKHIAKRRLLHALLQFELANKRLESMTNFHDLVYRDCINLPPAIVLRERSAEDWEALLLYREGLFHGLWVTVGNLITCRRIA</sequence>
<evidence type="ECO:0000256" key="1">
    <source>
        <dbReference type="SAM" id="MobiDB-lite"/>
    </source>
</evidence>
<protein>
    <submittedName>
        <fullName evidence="2">Uncharacterized protein</fullName>
    </submittedName>
</protein>
<gene>
    <name evidence="2" type="ORF">FA15DRAFT_661884</name>
</gene>
<dbReference type="Proteomes" id="UP000307440">
    <property type="component" value="Unassembled WGS sequence"/>
</dbReference>
<accession>A0A5C3KA44</accession>
<feature type="region of interest" description="Disordered" evidence="1">
    <location>
        <begin position="1"/>
        <end position="82"/>
    </location>
</feature>
<dbReference type="EMBL" id="ML210631">
    <property type="protein sequence ID" value="TFK16821.1"/>
    <property type="molecule type" value="Genomic_DNA"/>
</dbReference>
<name>A0A5C3KA44_COPMA</name>
<feature type="compositionally biased region" description="Low complexity" evidence="1">
    <location>
        <begin position="64"/>
        <end position="82"/>
    </location>
</feature>
<feature type="compositionally biased region" description="Polar residues" evidence="1">
    <location>
        <begin position="44"/>
        <end position="53"/>
    </location>
</feature>
<keyword evidence="3" id="KW-1185">Reference proteome</keyword>
<evidence type="ECO:0000313" key="2">
    <source>
        <dbReference type="EMBL" id="TFK16821.1"/>
    </source>
</evidence>
<feature type="compositionally biased region" description="Polar residues" evidence="1">
    <location>
        <begin position="25"/>
        <end position="37"/>
    </location>
</feature>
<dbReference type="AlphaFoldDB" id="A0A5C3KA44"/>
<reference evidence="2 3" key="1">
    <citation type="journal article" date="2019" name="Nat. Ecol. Evol.">
        <title>Megaphylogeny resolves global patterns of mushroom evolution.</title>
        <authorList>
            <person name="Varga T."/>
            <person name="Krizsan K."/>
            <person name="Foldi C."/>
            <person name="Dima B."/>
            <person name="Sanchez-Garcia M."/>
            <person name="Sanchez-Ramirez S."/>
            <person name="Szollosi G.J."/>
            <person name="Szarkandi J.G."/>
            <person name="Papp V."/>
            <person name="Albert L."/>
            <person name="Andreopoulos W."/>
            <person name="Angelini C."/>
            <person name="Antonin V."/>
            <person name="Barry K.W."/>
            <person name="Bougher N.L."/>
            <person name="Buchanan P."/>
            <person name="Buyck B."/>
            <person name="Bense V."/>
            <person name="Catcheside P."/>
            <person name="Chovatia M."/>
            <person name="Cooper J."/>
            <person name="Damon W."/>
            <person name="Desjardin D."/>
            <person name="Finy P."/>
            <person name="Geml J."/>
            <person name="Haridas S."/>
            <person name="Hughes K."/>
            <person name="Justo A."/>
            <person name="Karasinski D."/>
            <person name="Kautmanova I."/>
            <person name="Kiss B."/>
            <person name="Kocsube S."/>
            <person name="Kotiranta H."/>
            <person name="LaButti K.M."/>
            <person name="Lechner B.E."/>
            <person name="Liimatainen K."/>
            <person name="Lipzen A."/>
            <person name="Lukacs Z."/>
            <person name="Mihaltcheva S."/>
            <person name="Morgado L.N."/>
            <person name="Niskanen T."/>
            <person name="Noordeloos M.E."/>
            <person name="Ohm R.A."/>
            <person name="Ortiz-Santana B."/>
            <person name="Ovrebo C."/>
            <person name="Racz N."/>
            <person name="Riley R."/>
            <person name="Savchenko A."/>
            <person name="Shiryaev A."/>
            <person name="Soop K."/>
            <person name="Spirin V."/>
            <person name="Szebenyi C."/>
            <person name="Tomsovsky M."/>
            <person name="Tulloss R.E."/>
            <person name="Uehling J."/>
            <person name="Grigoriev I.V."/>
            <person name="Vagvolgyi C."/>
            <person name="Papp T."/>
            <person name="Martin F.M."/>
            <person name="Miettinen O."/>
            <person name="Hibbett D.S."/>
            <person name="Nagy L.G."/>
        </authorList>
    </citation>
    <scope>NUCLEOTIDE SEQUENCE [LARGE SCALE GENOMIC DNA]</scope>
    <source>
        <strain evidence="2 3">CBS 121175</strain>
    </source>
</reference>
<evidence type="ECO:0000313" key="3">
    <source>
        <dbReference type="Proteomes" id="UP000307440"/>
    </source>
</evidence>
<proteinExistence type="predicted"/>
<feature type="compositionally biased region" description="Low complexity" evidence="1">
    <location>
        <begin position="9"/>
        <end position="24"/>
    </location>
</feature>
<organism evidence="2 3">
    <name type="scientific">Coprinopsis marcescibilis</name>
    <name type="common">Agaric fungus</name>
    <name type="synonym">Psathyrella marcescibilis</name>
    <dbReference type="NCBI Taxonomy" id="230819"/>
    <lineage>
        <taxon>Eukaryota</taxon>
        <taxon>Fungi</taxon>
        <taxon>Dikarya</taxon>
        <taxon>Basidiomycota</taxon>
        <taxon>Agaricomycotina</taxon>
        <taxon>Agaricomycetes</taxon>
        <taxon>Agaricomycetidae</taxon>
        <taxon>Agaricales</taxon>
        <taxon>Agaricineae</taxon>
        <taxon>Psathyrellaceae</taxon>
        <taxon>Coprinopsis</taxon>
    </lineage>
</organism>